<keyword evidence="3" id="KW-1003">Cell membrane</keyword>
<evidence type="ECO:0000256" key="3">
    <source>
        <dbReference type="ARBA" id="ARBA00022475"/>
    </source>
</evidence>
<name>A0ABU2DP60_9MICC</name>
<reference evidence="9 10" key="1">
    <citation type="submission" date="2023-09" db="EMBL/GenBank/DDBJ databases">
        <title>Description of three actinobacteria isolated from air of manufacturing shop in a pharmaceutical factory.</title>
        <authorList>
            <person name="Zhang D.-F."/>
        </authorList>
    </citation>
    <scope>NUCLEOTIDE SEQUENCE [LARGE SCALE GENOMIC DNA]</scope>
    <source>
        <strain evidence="9 10">LY-0111</strain>
    </source>
</reference>
<comment type="subcellular location">
    <subcellularLocation>
        <location evidence="1">Cell membrane</location>
        <topology evidence="1">Multi-pass membrane protein</topology>
    </subcellularLocation>
</comment>
<gene>
    <name evidence="9" type="ORF">RIL96_01740</name>
</gene>
<dbReference type="EMBL" id="JAVKGR010000001">
    <property type="protein sequence ID" value="MDR8018290.1"/>
    <property type="molecule type" value="Genomic_DNA"/>
</dbReference>
<dbReference type="InterPro" id="IPR032816">
    <property type="entry name" value="VTT_dom"/>
</dbReference>
<feature type="domain" description="VTT" evidence="8">
    <location>
        <begin position="32"/>
        <end position="156"/>
    </location>
</feature>
<keyword evidence="4 7" id="KW-0812">Transmembrane</keyword>
<evidence type="ECO:0000256" key="1">
    <source>
        <dbReference type="ARBA" id="ARBA00004651"/>
    </source>
</evidence>
<comment type="caution">
    <text evidence="9">The sequence shown here is derived from an EMBL/GenBank/DDBJ whole genome shotgun (WGS) entry which is preliminary data.</text>
</comment>
<evidence type="ECO:0000313" key="9">
    <source>
        <dbReference type="EMBL" id="MDR8018290.1"/>
    </source>
</evidence>
<dbReference type="Proteomes" id="UP001251870">
    <property type="component" value="Unassembled WGS sequence"/>
</dbReference>
<evidence type="ECO:0000259" key="8">
    <source>
        <dbReference type="Pfam" id="PF09335"/>
    </source>
</evidence>
<keyword evidence="5 7" id="KW-1133">Transmembrane helix</keyword>
<dbReference type="PANTHER" id="PTHR42709">
    <property type="entry name" value="ALKALINE PHOSPHATASE LIKE PROTEIN"/>
    <property type="match status" value="1"/>
</dbReference>
<feature type="transmembrane region" description="Helical" evidence="7">
    <location>
        <begin position="51"/>
        <end position="73"/>
    </location>
</feature>
<evidence type="ECO:0000256" key="4">
    <source>
        <dbReference type="ARBA" id="ARBA00022692"/>
    </source>
</evidence>
<feature type="transmembrane region" description="Helical" evidence="7">
    <location>
        <begin position="134"/>
        <end position="157"/>
    </location>
</feature>
<protein>
    <submittedName>
        <fullName evidence="9">VTT domain-containing protein</fullName>
    </submittedName>
</protein>
<sequence>MTAQELFADWGPWFLSIQFLAVLITGPIPITPSEILVIGSGSLAAHGSIDLWLVCAVTFLGCLIGDIMVYLMFRRPVLRVMHRWRWGRGLHRRMLRITVRIGPRTTWWGLFLIRWIPGGRTASMAAAGMTHMGWVGLSTQTVFGAAVWSGWLIGLGWGTGAATGLSPWTSTLIGLVAGTIVGFLIAAVLGRRRLIGSQHREQSRAAGGGIAS</sequence>
<organism evidence="9 10">
    <name type="scientific">Nesterenkonia aerolata</name>
    <dbReference type="NCBI Taxonomy" id="3074079"/>
    <lineage>
        <taxon>Bacteria</taxon>
        <taxon>Bacillati</taxon>
        <taxon>Actinomycetota</taxon>
        <taxon>Actinomycetes</taxon>
        <taxon>Micrococcales</taxon>
        <taxon>Micrococcaceae</taxon>
        <taxon>Nesterenkonia</taxon>
    </lineage>
</organism>
<dbReference type="Pfam" id="PF09335">
    <property type="entry name" value="VTT_dom"/>
    <property type="match status" value="1"/>
</dbReference>
<feature type="transmembrane region" description="Helical" evidence="7">
    <location>
        <begin position="169"/>
        <end position="190"/>
    </location>
</feature>
<keyword evidence="6 7" id="KW-0472">Membrane</keyword>
<dbReference type="RefSeq" id="WP_310547269.1">
    <property type="nucleotide sequence ID" value="NZ_JAVKGR010000001.1"/>
</dbReference>
<evidence type="ECO:0000256" key="7">
    <source>
        <dbReference type="SAM" id="Phobius"/>
    </source>
</evidence>
<evidence type="ECO:0000256" key="5">
    <source>
        <dbReference type="ARBA" id="ARBA00022989"/>
    </source>
</evidence>
<feature type="transmembrane region" description="Helical" evidence="7">
    <location>
        <begin position="12"/>
        <end position="31"/>
    </location>
</feature>
<evidence type="ECO:0000313" key="10">
    <source>
        <dbReference type="Proteomes" id="UP001251870"/>
    </source>
</evidence>
<accession>A0ABU2DP60</accession>
<evidence type="ECO:0000256" key="6">
    <source>
        <dbReference type="ARBA" id="ARBA00023136"/>
    </source>
</evidence>
<comment type="similarity">
    <text evidence="2">Belongs to the DedA family.</text>
</comment>
<keyword evidence="10" id="KW-1185">Reference proteome</keyword>
<proteinExistence type="inferred from homology"/>
<dbReference type="PANTHER" id="PTHR42709:SF6">
    <property type="entry name" value="UNDECAPRENYL PHOSPHATE TRANSPORTER A"/>
    <property type="match status" value="1"/>
</dbReference>
<dbReference type="InterPro" id="IPR051311">
    <property type="entry name" value="DedA_domain"/>
</dbReference>
<evidence type="ECO:0000256" key="2">
    <source>
        <dbReference type="ARBA" id="ARBA00010792"/>
    </source>
</evidence>